<comment type="caution">
    <text evidence="4">The sequence shown here is derived from an EMBL/GenBank/DDBJ whole genome shotgun (WGS) entry which is preliminary data.</text>
</comment>
<dbReference type="RefSeq" id="WP_143668050.1">
    <property type="nucleotide sequence ID" value="NZ_MUBM01000093.1"/>
</dbReference>
<proteinExistence type="predicted"/>
<dbReference type="Pfam" id="PF00171">
    <property type="entry name" value="Aldedh"/>
    <property type="match status" value="1"/>
</dbReference>
<evidence type="ECO:0000313" key="5">
    <source>
        <dbReference type="Proteomes" id="UP001458415"/>
    </source>
</evidence>
<dbReference type="Gene3D" id="3.40.50.10540">
    <property type="entry name" value="Crotonobetainyl-coa:carnitine coa-transferase, domain 1"/>
    <property type="match status" value="1"/>
</dbReference>
<accession>A0ABV1VX80</accession>
<dbReference type="InterPro" id="IPR016161">
    <property type="entry name" value="Ald_DH/histidinol_DH"/>
</dbReference>
<dbReference type="SUPFAM" id="SSF53720">
    <property type="entry name" value="ALDH-like"/>
    <property type="match status" value="1"/>
</dbReference>
<dbReference type="InterPro" id="IPR016163">
    <property type="entry name" value="Ald_DH_C"/>
</dbReference>
<keyword evidence="5" id="KW-1185">Reference proteome</keyword>
<dbReference type="EMBL" id="JBEPCU010000051">
    <property type="protein sequence ID" value="MER6976549.1"/>
    <property type="molecule type" value="Genomic_DNA"/>
</dbReference>
<dbReference type="PROSITE" id="PS00070">
    <property type="entry name" value="ALDEHYDE_DEHYDR_CYS"/>
    <property type="match status" value="1"/>
</dbReference>
<evidence type="ECO:0000256" key="2">
    <source>
        <dbReference type="SAM" id="MobiDB-lite"/>
    </source>
</evidence>
<keyword evidence="1" id="KW-0560">Oxidoreductase</keyword>
<gene>
    <name evidence="4" type="ORF">ABT317_05770</name>
</gene>
<dbReference type="Proteomes" id="UP001458415">
    <property type="component" value="Unassembled WGS sequence"/>
</dbReference>
<dbReference type="SUPFAM" id="SSF89796">
    <property type="entry name" value="CoA-transferase family III (CaiB/BaiF)"/>
    <property type="match status" value="1"/>
</dbReference>
<dbReference type="InterPro" id="IPR015590">
    <property type="entry name" value="Aldehyde_DH_dom"/>
</dbReference>
<dbReference type="InterPro" id="IPR016160">
    <property type="entry name" value="Ald_DH_CS_CYS"/>
</dbReference>
<sequence>MTEVVAGAFRSTGQKCTATSRLVVEDSVADDFLDRLVKQVAALKVGDPLDETTEMGPVISLEARDEIQQAVDAGAARPGVEILTGGRPYDDDRSTGAFLRSVALDLRDETDRRRAMELVRRADILFENFRPGTMETTVLVDVDPSMRVYREEISMGRPRPVPSWSASAARQNGSKALCRSVDGGTTPFRIHCGSRQKGGSSHPRPWPTAGTPESLRAPTSQLPRHTYPRRHPLEQSLPRPTNPVAVPGIGTDSGTVPGWASAMRGRPALPPVRP</sequence>
<protein>
    <submittedName>
        <fullName evidence="4">Aldehyde dehydrogenase family protein</fullName>
    </submittedName>
</protein>
<evidence type="ECO:0000259" key="3">
    <source>
        <dbReference type="Pfam" id="PF00171"/>
    </source>
</evidence>
<reference evidence="4 5" key="1">
    <citation type="submission" date="2024-06" db="EMBL/GenBank/DDBJ databases">
        <title>The Natural Products Discovery Center: Release of the First 8490 Sequenced Strains for Exploring Actinobacteria Biosynthetic Diversity.</title>
        <authorList>
            <person name="Kalkreuter E."/>
            <person name="Kautsar S.A."/>
            <person name="Yang D."/>
            <person name="Bader C.D."/>
            <person name="Teijaro C.N."/>
            <person name="Fluegel L."/>
            <person name="Davis C.M."/>
            <person name="Simpson J.R."/>
            <person name="Lauterbach L."/>
            <person name="Steele A.D."/>
            <person name="Gui C."/>
            <person name="Meng S."/>
            <person name="Li G."/>
            <person name="Viehrig K."/>
            <person name="Ye F."/>
            <person name="Su P."/>
            <person name="Kiefer A.F."/>
            <person name="Nichols A."/>
            <person name="Cepeda A.J."/>
            <person name="Yan W."/>
            <person name="Fan B."/>
            <person name="Jiang Y."/>
            <person name="Adhikari A."/>
            <person name="Zheng C.-J."/>
            <person name="Schuster L."/>
            <person name="Cowan T.M."/>
            <person name="Smanski M.J."/>
            <person name="Chevrette M.G."/>
            <person name="De Carvalho L.P.S."/>
            <person name="Shen B."/>
        </authorList>
    </citation>
    <scope>NUCLEOTIDE SEQUENCE [LARGE SCALE GENOMIC DNA]</scope>
    <source>
        <strain evidence="4 5">NPDC000634</strain>
    </source>
</reference>
<organism evidence="4 5">
    <name type="scientific">Streptomyces carpinensis</name>
    <dbReference type="NCBI Taxonomy" id="66369"/>
    <lineage>
        <taxon>Bacteria</taxon>
        <taxon>Bacillati</taxon>
        <taxon>Actinomycetota</taxon>
        <taxon>Actinomycetes</taxon>
        <taxon>Kitasatosporales</taxon>
        <taxon>Streptomycetaceae</taxon>
        <taxon>Streptomyces</taxon>
    </lineage>
</organism>
<feature type="region of interest" description="Disordered" evidence="2">
    <location>
        <begin position="175"/>
        <end position="274"/>
    </location>
</feature>
<evidence type="ECO:0000256" key="1">
    <source>
        <dbReference type="ARBA" id="ARBA00023002"/>
    </source>
</evidence>
<feature type="domain" description="Aldehyde dehydrogenase" evidence="3">
    <location>
        <begin position="2"/>
        <end position="105"/>
    </location>
</feature>
<dbReference type="InterPro" id="IPR023606">
    <property type="entry name" value="CoA-Trfase_III_dom_1_sf"/>
</dbReference>
<evidence type="ECO:0000313" key="4">
    <source>
        <dbReference type="EMBL" id="MER6976549.1"/>
    </source>
</evidence>
<name>A0ABV1VX80_9ACTN</name>
<dbReference type="Gene3D" id="3.40.309.10">
    <property type="entry name" value="Aldehyde Dehydrogenase, Chain A, domain 2"/>
    <property type="match status" value="1"/>
</dbReference>
<dbReference type="PANTHER" id="PTHR11699">
    <property type="entry name" value="ALDEHYDE DEHYDROGENASE-RELATED"/>
    <property type="match status" value="1"/>
</dbReference>